<proteinExistence type="predicted"/>
<feature type="compositionally biased region" description="Basic and acidic residues" evidence="1">
    <location>
        <begin position="1"/>
        <end position="10"/>
    </location>
</feature>
<accession>A0AAD3HGP9</accession>
<dbReference type="AlphaFoldDB" id="A0AAD3HGP9"/>
<comment type="caution">
    <text evidence="2">The sequence shown here is derived from an EMBL/GenBank/DDBJ whole genome shotgun (WGS) entry which is preliminary data.</text>
</comment>
<sequence>MAKKRSREEPSQPETGETAAAGTNEAAPANGDRRNGMADVARRRAAHFAHFDDEDDAVEDNVHVGSDKARTLGPWSSAMELVNAREKAQQDRQARLQEAAPAEQEALSEAAGWVPRRDPALGPHLVDPVAPLFSLCLDVLTEWVECVESLEGVPDVIKVRLAAHVCARRKMSPEVSRLFGAGGPSELVLPDCTQLDATAMRELVGEVATGKLQRLELGFCG</sequence>
<keyword evidence="3" id="KW-1185">Reference proteome</keyword>
<dbReference type="EMBL" id="BMAR01000001">
    <property type="protein sequence ID" value="GFR40008.1"/>
    <property type="molecule type" value="Genomic_DNA"/>
</dbReference>
<evidence type="ECO:0000313" key="2">
    <source>
        <dbReference type="EMBL" id="GFR40008.1"/>
    </source>
</evidence>
<reference evidence="2 3" key="1">
    <citation type="journal article" date="2021" name="Sci. Rep.">
        <title>Genome sequencing of the multicellular alga Astrephomene provides insights into convergent evolution of germ-soma differentiation.</title>
        <authorList>
            <person name="Yamashita S."/>
            <person name="Yamamoto K."/>
            <person name="Matsuzaki R."/>
            <person name="Suzuki S."/>
            <person name="Yamaguchi H."/>
            <person name="Hirooka S."/>
            <person name="Minakuchi Y."/>
            <person name="Miyagishima S."/>
            <person name="Kawachi M."/>
            <person name="Toyoda A."/>
            <person name="Nozaki H."/>
        </authorList>
    </citation>
    <scope>NUCLEOTIDE SEQUENCE [LARGE SCALE GENOMIC DNA]</scope>
    <source>
        <strain evidence="2 3">NIES-4017</strain>
    </source>
</reference>
<dbReference type="Proteomes" id="UP001054857">
    <property type="component" value="Unassembled WGS sequence"/>
</dbReference>
<name>A0AAD3HGP9_9CHLO</name>
<feature type="compositionally biased region" description="Low complexity" evidence="1">
    <location>
        <begin position="13"/>
        <end position="30"/>
    </location>
</feature>
<organism evidence="2 3">
    <name type="scientific">Astrephomene gubernaculifera</name>
    <dbReference type="NCBI Taxonomy" id="47775"/>
    <lineage>
        <taxon>Eukaryota</taxon>
        <taxon>Viridiplantae</taxon>
        <taxon>Chlorophyta</taxon>
        <taxon>core chlorophytes</taxon>
        <taxon>Chlorophyceae</taxon>
        <taxon>CS clade</taxon>
        <taxon>Chlamydomonadales</taxon>
        <taxon>Astrephomenaceae</taxon>
        <taxon>Astrephomene</taxon>
    </lineage>
</organism>
<evidence type="ECO:0000313" key="3">
    <source>
        <dbReference type="Proteomes" id="UP001054857"/>
    </source>
</evidence>
<protein>
    <submittedName>
        <fullName evidence="2">Uncharacterized protein</fullName>
    </submittedName>
</protein>
<feature type="non-terminal residue" evidence="2">
    <location>
        <position position="221"/>
    </location>
</feature>
<feature type="compositionally biased region" description="Basic and acidic residues" evidence="1">
    <location>
        <begin position="31"/>
        <end position="41"/>
    </location>
</feature>
<gene>
    <name evidence="2" type="ORF">Agub_g543</name>
</gene>
<evidence type="ECO:0000256" key="1">
    <source>
        <dbReference type="SAM" id="MobiDB-lite"/>
    </source>
</evidence>
<feature type="region of interest" description="Disordered" evidence="1">
    <location>
        <begin position="1"/>
        <end position="41"/>
    </location>
</feature>